<dbReference type="AlphaFoldDB" id="A0A1J6VTY7"/>
<evidence type="ECO:0000259" key="5">
    <source>
        <dbReference type="PROSITE" id="PS50042"/>
    </source>
</evidence>
<dbReference type="Pfam" id="PF00027">
    <property type="entry name" value="cNMP_binding"/>
    <property type="match status" value="1"/>
</dbReference>
<accession>A0A1J6VTY7</accession>
<protein>
    <submittedName>
        <fullName evidence="7">Crp/Fnr family transcriptional regulator</fullName>
    </submittedName>
</protein>
<dbReference type="PROSITE" id="PS51063">
    <property type="entry name" value="HTH_CRP_2"/>
    <property type="match status" value="1"/>
</dbReference>
<dbReference type="GO" id="GO:0003677">
    <property type="term" value="F:DNA binding"/>
    <property type="evidence" value="ECO:0007669"/>
    <property type="project" value="UniProtKB-KW"/>
</dbReference>
<dbReference type="SUPFAM" id="SSF51206">
    <property type="entry name" value="cAMP-binding domain-like"/>
    <property type="match status" value="1"/>
</dbReference>
<dbReference type="Pfam" id="PF13545">
    <property type="entry name" value="HTH_Crp_2"/>
    <property type="match status" value="1"/>
</dbReference>
<dbReference type="GO" id="GO:0003700">
    <property type="term" value="F:DNA-binding transcription factor activity"/>
    <property type="evidence" value="ECO:0007669"/>
    <property type="project" value="TreeGrafter"/>
</dbReference>
<evidence type="ECO:0000256" key="3">
    <source>
        <dbReference type="ARBA" id="ARBA00023159"/>
    </source>
</evidence>
<dbReference type="OrthoDB" id="9810708at2"/>
<dbReference type="CDD" id="cd00092">
    <property type="entry name" value="HTH_CRP"/>
    <property type="match status" value="1"/>
</dbReference>
<keyword evidence="8" id="KW-1185">Reference proteome</keyword>
<dbReference type="PROSITE" id="PS50042">
    <property type="entry name" value="CNMP_BINDING_3"/>
    <property type="match status" value="1"/>
</dbReference>
<proteinExistence type="predicted"/>
<dbReference type="Proteomes" id="UP000182062">
    <property type="component" value="Unassembled WGS sequence"/>
</dbReference>
<feature type="domain" description="Cyclic nucleotide-binding" evidence="5">
    <location>
        <begin position="16"/>
        <end position="119"/>
    </location>
</feature>
<dbReference type="Gene3D" id="2.60.120.10">
    <property type="entry name" value="Jelly Rolls"/>
    <property type="match status" value="1"/>
</dbReference>
<dbReference type="InterPro" id="IPR000595">
    <property type="entry name" value="cNMP-bd_dom"/>
</dbReference>
<gene>
    <name evidence="7" type="ORF">BHE18_17515</name>
</gene>
<evidence type="ECO:0000313" key="8">
    <source>
        <dbReference type="Proteomes" id="UP000182062"/>
    </source>
</evidence>
<evidence type="ECO:0000256" key="1">
    <source>
        <dbReference type="ARBA" id="ARBA00023015"/>
    </source>
</evidence>
<dbReference type="InterPro" id="IPR036390">
    <property type="entry name" value="WH_DNA-bd_sf"/>
</dbReference>
<name>A0A1J6VTY7_9BACI</name>
<keyword evidence="4" id="KW-0804">Transcription</keyword>
<organism evidence="7 8">
    <name type="scientific">Rossellomorea aquimaris</name>
    <dbReference type="NCBI Taxonomy" id="189382"/>
    <lineage>
        <taxon>Bacteria</taxon>
        <taxon>Bacillati</taxon>
        <taxon>Bacillota</taxon>
        <taxon>Bacilli</taxon>
        <taxon>Bacillales</taxon>
        <taxon>Bacillaceae</taxon>
        <taxon>Rossellomorea</taxon>
    </lineage>
</organism>
<feature type="domain" description="HTH crp-type" evidence="6">
    <location>
        <begin position="150"/>
        <end position="223"/>
    </location>
</feature>
<dbReference type="GO" id="GO:0005829">
    <property type="term" value="C:cytosol"/>
    <property type="evidence" value="ECO:0007669"/>
    <property type="project" value="TreeGrafter"/>
</dbReference>
<dbReference type="SMART" id="SM00100">
    <property type="entry name" value="cNMP"/>
    <property type="match status" value="1"/>
</dbReference>
<dbReference type="InterPro" id="IPR050397">
    <property type="entry name" value="Env_Response_Regulators"/>
</dbReference>
<dbReference type="SMART" id="SM00419">
    <property type="entry name" value="HTH_CRP"/>
    <property type="match status" value="1"/>
</dbReference>
<dbReference type="PANTHER" id="PTHR24567:SF74">
    <property type="entry name" value="HTH-TYPE TRANSCRIPTIONAL REGULATOR ARCR"/>
    <property type="match status" value="1"/>
</dbReference>
<dbReference type="InterPro" id="IPR018490">
    <property type="entry name" value="cNMP-bd_dom_sf"/>
</dbReference>
<dbReference type="InterPro" id="IPR012318">
    <property type="entry name" value="HTH_CRP"/>
</dbReference>
<dbReference type="PANTHER" id="PTHR24567">
    <property type="entry name" value="CRP FAMILY TRANSCRIPTIONAL REGULATORY PROTEIN"/>
    <property type="match status" value="1"/>
</dbReference>
<evidence type="ECO:0000313" key="7">
    <source>
        <dbReference type="EMBL" id="OIU68714.1"/>
    </source>
</evidence>
<comment type="caution">
    <text evidence="7">The sequence shown here is derived from an EMBL/GenBank/DDBJ whole genome shotgun (WGS) entry which is preliminary data.</text>
</comment>
<dbReference type="EMBL" id="MINN01000128">
    <property type="protein sequence ID" value="OIU68714.1"/>
    <property type="molecule type" value="Genomic_DNA"/>
</dbReference>
<reference evidence="7 8" key="1">
    <citation type="submission" date="2016-09" db="EMBL/GenBank/DDBJ databases">
        <title>Bacillus aquimaris SAMM genome sequence reveals colonization and biosurfactant production capacities.</title>
        <authorList>
            <person name="Waghmode S.R."/>
            <person name="Suryavanshi M.V."/>
        </authorList>
    </citation>
    <scope>NUCLEOTIDE SEQUENCE [LARGE SCALE GENOMIC DNA]</scope>
    <source>
        <strain evidence="7 8">SAMM</strain>
    </source>
</reference>
<evidence type="ECO:0000256" key="2">
    <source>
        <dbReference type="ARBA" id="ARBA00023125"/>
    </source>
</evidence>
<keyword evidence="1" id="KW-0805">Transcription regulation</keyword>
<evidence type="ECO:0000259" key="6">
    <source>
        <dbReference type="PROSITE" id="PS51063"/>
    </source>
</evidence>
<keyword evidence="3" id="KW-0010">Activator</keyword>
<sequence>MLKKEDIKKHLQTVPLFKELSDEELQPIISISSSRIYNARSIIFMQEEPLDRVFFIHSGIVKIYKTDATGKEQIVSVLEDGEMFPHAGFFRQGTFPANAEVIKKAQLIVTPIIDFEKILIQHPELCIKLFRVLGGKIVDLQSRLEEKILHNTYEQVIMLLLRLSKSNGVKHENLYKITTHFTNRELANMIGTSRETVSRTLNQLRKKDLIELDAEGFYVIDPDKLKEEIIH</sequence>
<dbReference type="SUPFAM" id="SSF46785">
    <property type="entry name" value="Winged helix' DNA-binding domain"/>
    <property type="match status" value="1"/>
</dbReference>
<evidence type="ECO:0000256" key="4">
    <source>
        <dbReference type="ARBA" id="ARBA00023163"/>
    </source>
</evidence>
<dbReference type="RefSeq" id="WP_071620139.1">
    <property type="nucleotide sequence ID" value="NZ_MINN01000128.1"/>
</dbReference>
<dbReference type="CDD" id="cd00038">
    <property type="entry name" value="CAP_ED"/>
    <property type="match status" value="1"/>
</dbReference>
<keyword evidence="2" id="KW-0238">DNA-binding</keyword>
<dbReference type="PRINTS" id="PR00034">
    <property type="entry name" value="HTHCRP"/>
</dbReference>
<dbReference type="InterPro" id="IPR014710">
    <property type="entry name" value="RmlC-like_jellyroll"/>
</dbReference>
<dbReference type="InterPro" id="IPR036388">
    <property type="entry name" value="WH-like_DNA-bd_sf"/>
</dbReference>
<dbReference type="Gene3D" id="1.10.10.10">
    <property type="entry name" value="Winged helix-like DNA-binding domain superfamily/Winged helix DNA-binding domain"/>
    <property type="match status" value="1"/>
</dbReference>